<keyword evidence="3" id="KW-1185">Reference proteome</keyword>
<sequence>MISRGQTVALTRCGAYDRDILLPCLDKVLRATAVPECRSLRVLLKPNLLTGRKGNLPCTEAAFILAVARWFLDQGARVSLGDSPAFGSASGILAQLGILEKLRSLGVRVTDFRTVREIVLPSGVRAGIAAEALGCDLLVNMPRVKAHAQMRMTMALKNCFGCLVGMRKPWWHMRHGGDPHLFARLLTELPGILPDQIVLVDGITAMHTTGPIGGEPFPLRLVGAGRDPVAVDTALLAVIGVDPRAVPLWQICHQQGLVATELAALHFPLRHPHELRVTGFVAPEQLNPVRFNLFRFMKNTLKRILLRNSS</sequence>
<organism evidence="2 3">
    <name type="scientific">Desulfolithobacter dissulfuricans</name>
    <dbReference type="NCBI Taxonomy" id="2795293"/>
    <lineage>
        <taxon>Bacteria</taxon>
        <taxon>Pseudomonadati</taxon>
        <taxon>Thermodesulfobacteriota</taxon>
        <taxon>Desulfobulbia</taxon>
        <taxon>Desulfobulbales</taxon>
        <taxon>Desulfobulbaceae</taxon>
        <taxon>Desulfolithobacter</taxon>
    </lineage>
</organism>
<evidence type="ECO:0000313" key="3">
    <source>
        <dbReference type="Proteomes" id="UP001063350"/>
    </source>
</evidence>
<proteinExistence type="predicted"/>
<name>A0A915XH32_9BACT</name>
<dbReference type="Proteomes" id="UP001063350">
    <property type="component" value="Chromosome"/>
</dbReference>
<protein>
    <recommendedName>
        <fullName evidence="1">DUF362 domain-containing protein</fullName>
    </recommendedName>
</protein>
<dbReference type="KEGG" id="ddu:GF1_05550"/>
<dbReference type="EMBL" id="AP024233">
    <property type="protein sequence ID" value="BCO08179.1"/>
    <property type="molecule type" value="Genomic_DNA"/>
</dbReference>
<feature type="domain" description="DUF362" evidence="1">
    <location>
        <begin position="42"/>
        <end position="236"/>
    </location>
</feature>
<gene>
    <name evidence="2" type="ORF">GF1_05550</name>
</gene>
<dbReference type="AlphaFoldDB" id="A0A915XH32"/>
<evidence type="ECO:0000313" key="2">
    <source>
        <dbReference type="EMBL" id="BCO08179.1"/>
    </source>
</evidence>
<dbReference type="Pfam" id="PF04015">
    <property type="entry name" value="DUF362"/>
    <property type="match status" value="1"/>
</dbReference>
<accession>A0A915XH32</accession>
<evidence type="ECO:0000259" key="1">
    <source>
        <dbReference type="Pfam" id="PF04015"/>
    </source>
</evidence>
<dbReference type="InterPro" id="IPR007160">
    <property type="entry name" value="DUF362"/>
</dbReference>
<reference evidence="2" key="1">
    <citation type="submission" date="2020-12" db="EMBL/GenBank/DDBJ databases">
        <title>Desulfobium dissulfuricans gen. nov., sp. nov., a novel mesophilic, sulfate-reducing bacterium isolated from a deep-sea hydrothermal vent.</title>
        <authorList>
            <person name="Hashimoto Y."/>
            <person name="Tame A."/>
            <person name="Sawayama S."/>
            <person name="Miyazaki J."/>
            <person name="Takai K."/>
            <person name="Nakagawa S."/>
        </authorList>
    </citation>
    <scope>NUCLEOTIDE SEQUENCE</scope>
    <source>
        <strain evidence="2">GF1</strain>
    </source>
</reference>